<evidence type="ECO:0000313" key="1">
    <source>
        <dbReference type="EMBL" id="KAK6752978.1"/>
    </source>
</evidence>
<evidence type="ECO:0008006" key="3">
    <source>
        <dbReference type="Google" id="ProtNLM"/>
    </source>
</evidence>
<protein>
    <recommendedName>
        <fullName evidence="3">Kunitz/Bovine pancreatic trypsin inhibitor domain protein</fullName>
    </recommendedName>
</protein>
<gene>
    <name evidence="1" type="primary">Necator_chrV.g17322</name>
    <name evidence="1" type="ORF">RB195_012533</name>
</gene>
<dbReference type="Proteomes" id="UP001303046">
    <property type="component" value="Unassembled WGS sequence"/>
</dbReference>
<comment type="caution">
    <text evidence="1">The sequence shown here is derived from an EMBL/GenBank/DDBJ whole genome shotgun (WGS) entry which is preliminary data.</text>
</comment>
<reference evidence="1 2" key="1">
    <citation type="submission" date="2023-08" db="EMBL/GenBank/DDBJ databases">
        <title>A Necator americanus chromosomal reference genome.</title>
        <authorList>
            <person name="Ilik V."/>
            <person name="Petrzelkova K.J."/>
            <person name="Pardy F."/>
            <person name="Fuh T."/>
            <person name="Niatou-Singa F.S."/>
            <person name="Gouil Q."/>
            <person name="Baker L."/>
            <person name="Ritchie M.E."/>
            <person name="Jex A.R."/>
            <person name="Gazzola D."/>
            <person name="Li H."/>
            <person name="Toshio Fujiwara R."/>
            <person name="Zhan B."/>
            <person name="Aroian R.V."/>
            <person name="Pafco B."/>
            <person name="Schwarz E.M."/>
        </authorList>
    </citation>
    <scope>NUCLEOTIDE SEQUENCE [LARGE SCALE GENOMIC DNA]</scope>
    <source>
        <strain evidence="1 2">Aroian</strain>
        <tissue evidence="1">Whole animal</tissue>
    </source>
</reference>
<name>A0ABR1DS17_NECAM</name>
<accession>A0ABR1DS17</accession>
<dbReference type="EMBL" id="JAVFWL010000005">
    <property type="protein sequence ID" value="KAK6752978.1"/>
    <property type="molecule type" value="Genomic_DNA"/>
</dbReference>
<sequence length="465" mass="52916">MDSAVSQSYETHRGDRVQMVKDKMFTVDYKISYNSPCNGYDAGTSSDSTIFSSTALCASTYTFFDKGLIIDHINYVADDRSKAMASRLVQLCDDFDREFFQAQLAKPRLLQYATAADEVKKYDGTFLSDKSTTTIHFLMSIHCSDSPLWTIIGIIGLMHLTAARTCEDSDQRNEIMWYFDKVERTCFAYPVDCETPLQVRAQFYSTEEECTLEEMPFQWRRFTLSCPSTLQLAVYYRSNDDPVPYIFSPWLCRRFNGMMRSDICTSSEYCYKHESFAYCCNKRAFVGDAPVAGIFTQSGIGGAEAHIVNASIFSPPPAIPNDCNTDGDRRGIEWYPHTGMACLARRSDCKHPAFPVEEANQTYDTQQECMNAHFPYWKMSYQLTCMNGFTPISLGNTPLVFSKTLCGSAHHSDVCNRDEYCAYSNRTPVGFCCRLSGNASTISYTVYGNKFRRQRAYRKIKIFVV</sequence>
<keyword evidence="2" id="KW-1185">Reference proteome</keyword>
<organism evidence="1 2">
    <name type="scientific">Necator americanus</name>
    <name type="common">Human hookworm</name>
    <dbReference type="NCBI Taxonomy" id="51031"/>
    <lineage>
        <taxon>Eukaryota</taxon>
        <taxon>Metazoa</taxon>
        <taxon>Ecdysozoa</taxon>
        <taxon>Nematoda</taxon>
        <taxon>Chromadorea</taxon>
        <taxon>Rhabditida</taxon>
        <taxon>Rhabditina</taxon>
        <taxon>Rhabditomorpha</taxon>
        <taxon>Strongyloidea</taxon>
        <taxon>Ancylostomatidae</taxon>
        <taxon>Bunostominae</taxon>
        <taxon>Necator</taxon>
    </lineage>
</organism>
<evidence type="ECO:0000313" key="2">
    <source>
        <dbReference type="Proteomes" id="UP001303046"/>
    </source>
</evidence>
<proteinExistence type="predicted"/>